<gene>
    <name evidence="4" type="ORF">INT45_002855</name>
</gene>
<organism evidence="4 5">
    <name type="scientific">Circinella minor</name>
    <dbReference type="NCBI Taxonomy" id="1195481"/>
    <lineage>
        <taxon>Eukaryota</taxon>
        <taxon>Fungi</taxon>
        <taxon>Fungi incertae sedis</taxon>
        <taxon>Mucoromycota</taxon>
        <taxon>Mucoromycotina</taxon>
        <taxon>Mucoromycetes</taxon>
        <taxon>Mucorales</taxon>
        <taxon>Lichtheimiaceae</taxon>
        <taxon>Circinella</taxon>
    </lineage>
</organism>
<dbReference type="PROSITE" id="PS50294">
    <property type="entry name" value="WD_REPEATS_REGION"/>
    <property type="match status" value="1"/>
</dbReference>
<keyword evidence="2" id="KW-0677">Repeat</keyword>
<reference evidence="4 5" key="1">
    <citation type="submission" date="2020-12" db="EMBL/GenBank/DDBJ databases">
        <title>Metabolic potential, ecology and presence of endohyphal bacteria is reflected in genomic diversity of Mucoromycotina.</title>
        <authorList>
            <person name="Muszewska A."/>
            <person name="Okrasinska A."/>
            <person name="Steczkiewicz K."/>
            <person name="Drgas O."/>
            <person name="Orlowska M."/>
            <person name="Perlinska-Lenart U."/>
            <person name="Aleksandrzak-Piekarczyk T."/>
            <person name="Szatraj K."/>
            <person name="Zielenkiewicz U."/>
            <person name="Pilsyk S."/>
            <person name="Malc E."/>
            <person name="Mieczkowski P."/>
            <person name="Kruszewska J.S."/>
            <person name="Biernat P."/>
            <person name="Pawlowska J."/>
        </authorList>
    </citation>
    <scope>NUCLEOTIDE SEQUENCE [LARGE SCALE GENOMIC DNA]</scope>
    <source>
        <strain evidence="4 5">CBS 142.35</strain>
    </source>
</reference>
<keyword evidence="1 3" id="KW-0853">WD repeat</keyword>
<dbReference type="SMART" id="SM00320">
    <property type="entry name" value="WD40"/>
    <property type="match status" value="5"/>
</dbReference>
<proteinExistence type="predicted"/>
<name>A0A8H7S5Y5_9FUNG</name>
<dbReference type="InterPro" id="IPR036322">
    <property type="entry name" value="WD40_repeat_dom_sf"/>
</dbReference>
<dbReference type="PROSITE" id="PS00678">
    <property type="entry name" value="WD_REPEATS_1"/>
    <property type="match status" value="1"/>
</dbReference>
<dbReference type="SUPFAM" id="SSF50978">
    <property type="entry name" value="WD40 repeat-like"/>
    <property type="match status" value="1"/>
</dbReference>
<evidence type="ECO:0000313" key="5">
    <source>
        <dbReference type="Proteomes" id="UP000646827"/>
    </source>
</evidence>
<dbReference type="Proteomes" id="UP000646827">
    <property type="component" value="Unassembled WGS sequence"/>
</dbReference>
<evidence type="ECO:0000256" key="1">
    <source>
        <dbReference type="ARBA" id="ARBA00022574"/>
    </source>
</evidence>
<evidence type="ECO:0000313" key="4">
    <source>
        <dbReference type="EMBL" id="KAG2223360.1"/>
    </source>
</evidence>
<dbReference type="Gene3D" id="2.130.10.10">
    <property type="entry name" value="YVTN repeat-like/Quinoprotein amine dehydrogenase"/>
    <property type="match status" value="2"/>
</dbReference>
<dbReference type="PANTHER" id="PTHR45296:SF1">
    <property type="entry name" value="TRANSDUCIN_WD40 REPEAT-LIKE SUPERFAMILY PROTEIN"/>
    <property type="match status" value="1"/>
</dbReference>
<protein>
    <submittedName>
        <fullName evidence="4">Uncharacterized protein</fullName>
    </submittedName>
</protein>
<accession>A0A8H7S5Y5</accession>
<dbReference type="OrthoDB" id="2161379at2759"/>
<keyword evidence="5" id="KW-1185">Reference proteome</keyword>
<dbReference type="Pfam" id="PF00400">
    <property type="entry name" value="WD40"/>
    <property type="match status" value="4"/>
</dbReference>
<dbReference type="InterPro" id="IPR019775">
    <property type="entry name" value="WD40_repeat_CS"/>
</dbReference>
<dbReference type="InterPro" id="IPR001680">
    <property type="entry name" value="WD40_rpt"/>
</dbReference>
<dbReference type="EMBL" id="JAEPRB010000062">
    <property type="protein sequence ID" value="KAG2223360.1"/>
    <property type="molecule type" value="Genomic_DNA"/>
</dbReference>
<dbReference type="InterPro" id="IPR015943">
    <property type="entry name" value="WD40/YVTN_repeat-like_dom_sf"/>
</dbReference>
<dbReference type="AlphaFoldDB" id="A0A8H7S5Y5"/>
<evidence type="ECO:0000256" key="3">
    <source>
        <dbReference type="PROSITE-ProRule" id="PRU00221"/>
    </source>
</evidence>
<dbReference type="PANTHER" id="PTHR45296">
    <property type="entry name" value="TRANSDUCIN/WD40 REPEAT-LIKE SUPERFAMILY PROTEIN"/>
    <property type="match status" value="1"/>
</dbReference>
<sequence length="351" mass="39175">MEKIPLTPSAQLHGHKAPVLCAKYAEESSLGSNILASGSEDQTCRLWDLRQNRVVKGIQKLEDAVSCIAFGHQFELYLSVGTKVYTYDLRNDSMIINEPIQQYEFSQDEINSIDIHPNGKYLATADDEGEIKVIDLERHKLYKKLVKKHSNISMAVRFRQKKPWEVWSGGLDCRLFQWDFSRGTPLNGYDTNASEPSSAQMFNPPFVYSIDTSFSGQWVAAGLGDCSIQILGEVGKSKKKKKQTCHARLMDGHTNLVNCLTFLPTTQQEQSSPEQLLSGSANGILARWELDEDQILTNDTLVPKTVYQLDNSMARLNWIESCGIQGDAHIIATAGVGVQSNQGILNLYSVI</sequence>
<comment type="caution">
    <text evidence="4">The sequence shown here is derived from an EMBL/GenBank/DDBJ whole genome shotgun (WGS) entry which is preliminary data.</text>
</comment>
<dbReference type="PROSITE" id="PS50082">
    <property type="entry name" value="WD_REPEATS_2"/>
    <property type="match status" value="1"/>
</dbReference>
<feature type="repeat" description="WD" evidence="3">
    <location>
        <begin position="12"/>
        <end position="57"/>
    </location>
</feature>
<evidence type="ECO:0000256" key="2">
    <source>
        <dbReference type="ARBA" id="ARBA00022737"/>
    </source>
</evidence>